<keyword evidence="2 5" id="KW-0812">Transmembrane</keyword>
<evidence type="ECO:0000256" key="1">
    <source>
        <dbReference type="ARBA" id="ARBA00004141"/>
    </source>
</evidence>
<feature type="transmembrane region" description="Helical" evidence="5">
    <location>
        <begin position="92"/>
        <end position="109"/>
    </location>
</feature>
<name>A0A2Z7A3U5_9LAMI</name>
<dbReference type="EMBL" id="KV019630">
    <property type="protein sequence ID" value="KZV15753.1"/>
    <property type="molecule type" value="Genomic_DNA"/>
</dbReference>
<dbReference type="GO" id="GO:0022857">
    <property type="term" value="F:transmembrane transporter activity"/>
    <property type="evidence" value="ECO:0007669"/>
    <property type="project" value="InterPro"/>
</dbReference>
<feature type="transmembrane region" description="Helical" evidence="5">
    <location>
        <begin position="164"/>
        <end position="184"/>
    </location>
</feature>
<feature type="transmembrane region" description="Helical" evidence="5">
    <location>
        <begin position="286"/>
        <end position="304"/>
    </location>
</feature>
<gene>
    <name evidence="6" type="ORF">F511_29313</name>
</gene>
<dbReference type="SUPFAM" id="SSF103481">
    <property type="entry name" value="Multidrug resistance efflux transporter EmrE"/>
    <property type="match status" value="2"/>
</dbReference>
<feature type="transmembrane region" description="Helical" evidence="5">
    <location>
        <begin position="121"/>
        <end position="144"/>
    </location>
</feature>
<keyword evidence="4 5" id="KW-0472">Membrane</keyword>
<sequence>MVAAMTALAGNMIVSKMAMSNGASFYIISVYSNGLATLVLFPTAFFFLRSNIAPVTFAVVWRIFLLALCGCLADIGSYAGINYSSPTLGSELLNLVPGFAFILAIIFRMEKLNLRESSGRLKFLGTLVLIAGASVATLYKGAAILNKPSILTSSVQASAAPQNWVLGGVLLAMASFLTAAWSIVQTTILKIYPVEMIIVAIYCVFVTIQSSVIALIAEKDLAAWKLKAEMGLAAVLYAGLVNISFRLYLMSWCLRTTGPLFVTMFNPLVIVISAIIGLIFFSEVLYVGSVAGSIVLVIGLYAVVWGKAKEKMVKEDIEGRNGHSLGHHKVPLLQDIIEDA</sequence>
<dbReference type="GO" id="GO:0016020">
    <property type="term" value="C:membrane"/>
    <property type="evidence" value="ECO:0007669"/>
    <property type="project" value="InterPro"/>
</dbReference>
<evidence type="ECO:0000256" key="5">
    <source>
        <dbReference type="SAM" id="Phobius"/>
    </source>
</evidence>
<evidence type="ECO:0000256" key="4">
    <source>
        <dbReference type="ARBA" id="ARBA00023136"/>
    </source>
</evidence>
<dbReference type="OrthoDB" id="1728340at2759"/>
<feature type="transmembrane region" description="Helical" evidence="5">
    <location>
        <begin position="25"/>
        <end position="47"/>
    </location>
</feature>
<dbReference type="InterPro" id="IPR030184">
    <property type="entry name" value="WAT1-related"/>
</dbReference>
<evidence type="ECO:0000256" key="2">
    <source>
        <dbReference type="ARBA" id="ARBA00022692"/>
    </source>
</evidence>
<evidence type="ECO:0000256" key="3">
    <source>
        <dbReference type="ARBA" id="ARBA00022989"/>
    </source>
</evidence>
<protein>
    <submittedName>
        <fullName evidence="6">Uncharacterized protein</fullName>
    </submittedName>
</protein>
<keyword evidence="7" id="KW-1185">Reference proteome</keyword>
<dbReference type="InterPro" id="IPR037185">
    <property type="entry name" value="EmrE-like"/>
</dbReference>
<evidence type="ECO:0000313" key="7">
    <source>
        <dbReference type="Proteomes" id="UP000250235"/>
    </source>
</evidence>
<proteinExistence type="predicted"/>
<feature type="transmembrane region" description="Helical" evidence="5">
    <location>
        <begin position="59"/>
        <end position="80"/>
    </location>
</feature>
<evidence type="ECO:0000313" key="6">
    <source>
        <dbReference type="EMBL" id="KZV15753.1"/>
    </source>
</evidence>
<organism evidence="6 7">
    <name type="scientific">Dorcoceras hygrometricum</name>
    <dbReference type="NCBI Taxonomy" id="472368"/>
    <lineage>
        <taxon>Eukaryota</taxon>
        <taxon>Viridiplantae</taxon>
        <taxon>Streptophyta</taxon>
        <taxon>Embryophyta</taxon>
        <taxon>Tracheophyta</taxon>
        <taxon>Spermatophyta</taxon>
        <taxon>Magnoliopsida</taxon>
        <taxon>eudicotyledons</taxon>
        <taxon>Gunneridae</taxon>
        <taxon>Pentapetalae</taxon>
        <taxon>asterids</taxon>
        <taxon>lamiids</taxon>
        <taxon>Lamiales</taxon>
        <taxon>Gesneriaceae</taxon>
        <taxon>Didymocarpoideae</taxon>
        <taxon>Trichosporeae</taxon>
        <taxon>Loxocarpinae</taxon>
        <taxon>Dorcoceras</taxon>
    </lineage>
</organism>
<dbReference type="Proteomes" id="UP000250235">
    <property type="component" value="Unassembled WGS sequence"/>
</dbReference>
<dbReference type="AlphaFoldDB" id="A0A2Z7A3U5"/>
<dbReference type="PANTHER" id="PTHR31218">
    <property type="entry name" value="WAT1-RELATED PROTEIN"/>
    <property type="match status" value="1"/>
</dbReference>
<accession>A0A2Z7A3U5</accession>
<feature type="transmembrane region" description="Helical" evidence="5">
    <location>
        <begin position="229"/>
        <end position="248"/>
    </location>
</feature>
<keyword evidence="3 5" id="KW-1133">Transmembrane helix</keyword>
<comment type="subcellular location">
    <subcellularLocation>
        <location evidence="1">Membrane</location>
        <topology evidence="1">Multi-pass membrane protein</topology>
    </subcellularLocation>
</comment>
<reference evidence="6 7" key="1">
    <citation type="journal article" date="2015" name="Proc. Natl. Acad. Sci. U.S.A.">
        <title>The resurrection genome of Boea hygrometrica: A blueprint for survival of dehydration.</title>
        <authorList>
            <person name="Xiao L."/>
            <person name="Yang G."/>
            <person name="Zhang L."/>
            <person name="Yang X."/>
            <person name="Zhao S."/>
            <person name="Ji Z."/>
            <person name="Zhou Q."/>
            <person name="Hu M."/>
            <person name="Wang Y."/>
            <person name="Chen M."/>
            <person name="Xu Y."/>
            <person name="Jin H."/>
            <person name="Xiao X."/>
            <person name="Hu G."/>
            <person name="Bao F."/>
            <person name="Hu Y."/>
            <person name="Wan P."/>
            <person name="Li L."/>
            <person name="Deng X."/>
            <person name="Kuang T."/>
            <person name="Xiang C."/>
            <person name="Zhu J.K."/>
            <person name="Oliver M.J."/>
            <person name="He Y."/>
        </authorList>
    </citation>
    <scope>NUCLEOTIDE SEQUENCE [LARGE SCALE GENOMIC DNA]</scope>
    <source>
        <strain evidence="7">cv. XS01</strain>
    </source>
</reference>
<feature type="transmembrane region" description="Helical" evidence="5">
    <location>
        <begin position="260"/>
        <end position="280"/>
    </location>
</feature>
<feature type="transmembrane region" description="Helical" evidence="5">
    <location>
        <begin position="196"/>
        <end position="217"/>
    </location>
</feature>